<dbReference type="EMBL" id="KZ288194">
    <property type="protein sequence ID" value="PBC33945.1"/>
    <property type="molecule type" value="Genomic_DNA"/>
</dbReference>
<gene>
    <name evidence="1" type="ORF">APICC_08355</name>
</gene>
<reference evidence="1 2" key="1">
    <citation type="submission" date="2014-07" db="EMBL/GenBank/DDBJ databases">
        <title>Genomic and transcriptomic analysis on Apis cerana provide comprehensive insights into honey bee biology.</title>
        <authorList>
            <person name="Diao Q."/>
            <person name="Sun L."/>
            <person name="Zheng H."/>
            <person name="Zheng H."/>
            <person name="Xu S."/>
            <person name="Wang S."/>
            <person name="Zeng Z."/>
            <person name="Hu F."/>
            <person name="Su S."/>
            <person name="Wu J."/>
        </authorList>
    </citation>
    <scope>NUCLEOTIDE SEQUENCE [LARGE SCALE GENOMIC DNA]</scope>
    <source>
        <tissue evidence="1">Pupae without intestine</tissue>
    </source>
</reference>
<dbReference type="OrthoDB" id="10417034at2759"/>
<keyword evidence="2" id="KW-1185">Reference proteome</keyword>
<proteinExistence type="predicted"/>
<organism evidence="1 2">
    <name type="scientific">Apis cerana cerana</name>
    <name type="common">Oriental honeybee</name>
    <dbReference type="NCBI Taxonomy" id="94128"/>
    <lineage>
        <taxon>Eukaryota</taxon>
        <taxon>Metazoa</taxon>
        <taxon>Ecdysozoa</taxon>
        <taxon>Arthropoda</taxon>
        <taxon>Hexapoda</taxon>
        <taxon>Insecta</taxon>
        <taxon>Pterygota</taxon>
        <taxon>Neoptera</taxon>
        <taxon>Endopterygota</taxon>
        <taxon>Hymenoptera</taxon>
        <taxon>Apocrita</taxon>
        <taxon>Aculeata</taxon>
        <taxon>Apoidea</taxon>
        <taxon>Anthophila</taxon>
        <taxon>Apidae</taxon>
        <taxon>Apis</taxon>
    </lineage>
</organism>
<protein>
    <submittedName>
        <fullName evidence="1">5'-3' exoribonuclease</fullName>
    </submittedName>
</protein>
<dbReference type="Proteomes" id="UP000242457">
    <property type="component" value="Unassembled WGS sequence"/>
</dbReference>
<dbReference type="AlphaFoldDB" id="A0A2A3EQA4"/>
<sequence>MNDINIGSFEQPIGYQSTNYQGGYDAGHNQVAMVPGPWARGYGTPHNYHQRYPEYQQKNNYNVQPYGRNNYQNPQYNSYGSQYNQQRQGFKGILPLEPMNDECQGTCSTTLCNALEFRSYQQGRKTTLASRLRTPLPRIRVLDRNSPMFSLAQYS</sequence>
<name>A0A2A3EQA4_APICC</name>
<evidence type="ECO:0000313" key="2">
    <source>
        <dbReference type="Proteomes" id="UP000242457"/>
    </source>
</evidence>
<dbReference type="STRING" id="94128.A0A2A3EQA4"/>
<accession>A0A2A3EQA4</accession>
<evidence type="ECO:0000313" key="1">
    <source>
        <dbReference type="EMBL" id="PBC33945.1"/>
    </source>
</evidence>